<feature type="domain" description="NAD-dependent epimerase/dehydratase" evidence="2">
    <location>
        <begin position="2"/>
        <end position="164"/>
    </location>
</feature>
<proteinExistence type="inferred from homology"/>
<reference evidence="3" key="1">
    <citation type="submission" date="2018-05" db="EMBL/GenBank/DDBJ databases">
        <authorList>
            <person name="Lanie J.A."/>
            <person name="Ng W.-L."/>
            <person name="Kazmierczak K.M."/>
            <person name="Andrzejewski T.M."/>
            <person name="Davidsen T.M."/>
            <person name="Wayne K.J."/>
            <person name="Tettelin H."/>
            <person name="Glass J.I."/>
            <person name="Rusch D."/>
            <person name="Podicherti R."/>
            <person name="Tsui H.-C.T."/>
            <person name="Winkler M.E."/>
        </authorList>
    </citation>
    <scope>NUCLEOTIDE SEQUENCE</scope>
</reference>
<protein>
    <recommendedName>
        <fullName evidence="2">NAD-dependent epimerase/dehydratase domain-containing protein</fullName>
    </recommendedName>
</protein>
<dbReference type="PANTHER" id="PTHR43000">
    <property type="entry name" value="DTDP-D-GLUCOSE 4,6-DEHYDRATASE-RELATED"/>
    <property type="match status" value="1"/>
</dbReference>
<dbReference type="Pfam" id="PF01370">
    <property type="entry name" value="Epimerase"/>
    <property type="match status" value="1"/>
</dbReference>
<dbReference type="SUPFAM" id="SSF51735">
    <property type="entry name" value="NAD(P)-binding Rossmann-fold domains"/>
    <property type="match status" value="1"/>
</dbReference>
<comment type="similarity">
    <text evidence="1">Belongs to the NAD(P)-dependent epimerase/dehydratase family.</text>
</comment>
<feature type="non-terminal residue" evidence="3">
    <location>
        <position position="1"/>
    </location>
</feature>
<dbReference type="AlphaFoldDB" id="A0A381WMF7"/>
<dbReference type="Gene3D" id="3.40.50.720">
    <property type="entry name" value="NAD(P)-binding Rossmann-like Domain"/>
    <property type="match status" value="1"/>
</dbReference>
<name>A0A381WMF7_9ZZZZ</name>
<sequence length="253" mass="28459">QIIFNCASISSHSLSMKEPRKNMDVNMIGVLNILEALKTCRSEASFVHIGTTTQYGSLIYEPADENHPEFPTEVYSANKVVGEKYVIIYSRAYDLNTCVVRLPNTFGPRAAIHSPHYTFNNYFIGLALQGKDITVFKPGEQLRNVIYIEDAVAALMLAAESIQLSKAETFLAVGDHHYSVRELATKTCSSMGGKVNLIDWPESLKNIEIGNAKFSNKKIKSVLGWAPKIQLEEGLELTKNYFHNYLEHYFNDK</sequence>
<evidence type="ECO:0000313" key="3">
    <source>
        <dbReference type="EMBL" id="SVA53063.1"/>
    </source>
</evidence>
<accession>A0A381WMF7</accession>
<dbReference type="EMBL" id="UINC01012109">
    <property type="protein sequence ID" value="SVA53063.1"/>
    <property type="molecule type" value="Genomic_DNA"/>
</dbReference>
<dbReference type="InterPro" id="IPR036291">
    <property type="entry name" value="NAD(P)-bd_dom_sf"/>
</dbReference>
<organism evidence="3">
    <name type="scientific">marine metagenome</name>
    <dbReference type="NCBI Taxonomy" id="408172"/>
    <lineage>
        <taxon>unclassified sequences</taxon>
        <taxon>metagenomes</taxon>
        <taxon>ecological metagenomes</taxon>
    </lineage>
</organism>
<gene>
    <name evidence="3" type="ORF">METZ01_LOCUS105917</name>
</gene>
<evidence type="ECO:0000259" key="2">
    <source>
        <dbReference type="Pfam" id="PF01370"/>
    </source>
</evidence>
<dbReference type="InterPro" id="IPR001509">
    <property type="entry name" value="Epimerase_deHydtase"/>
</dbReference>
<evidence type="ECO:0000256" key="1">
    <source>
        <dbReference type="ARBA" id="ARBA00007637"/>
    </source>
</evidence>